<dbReference type="Proteomes" id="UP000023152">
    <property type="component" value="Unassembled WGS sequence"/>
</dbReference>
<evidence type="ECO:0000256" key="1">
    <source>
        <dbReference type="SAM" id="MobiDB-lite"/>
    </source>
</evidence>
<protein>
    <submittedName>
        <fullName evidence="2">Uncharacterized protein</fullName>
    </submittedName>
</protein>
<organism evidence="2 3">
    <name type="scientific">Reticulomyxa filosa</name>
    <dbReference type="NCBI Taxonomy" id="46433"/>
    <lineage>
        <taxon>Eukaryota</taxon>
        <taxon>Sar</taxon>
        <taxon>Rhizaria</taxon>
        <taxon>Retaria</taxon>
        <taxon>Foraminifera</taxon>
        <taxon>Monothalamids</taxon>
        <taxon>Reticulomyxidae</taxon>
        <taxon>Reticulomyxa</taxon>
    </lineage>
</organism>
<keyword evidence="3" id="KW-1185">Reference proteome</keyword>
<dbReference type="EMBL" id="ASPP01009218">
    <property type="protein sequence ID" value="ETO24444.1"/>
    <property type="molecule type" value="Genomic_DNA"/>
</dbReference>
<feature type="region of interest" description="Disordered" evidence="1">
    <location>
        <begin position="73"/>
        <end position="180"/>
    </location>
</feature>
<name>X6NFD6_RETFI</name>
<dbReference type="AlphaFoldDB" id="X6NFD6"/>
<feature type="compositionally biased region" description="Basic and acidic residues" evidence="1">
    <location>
        <begin position="149"/>
        <end position="180"/>
    </location>
</feature>
<sequence>MVKELKEKEEYRGLDEEQVRSVFLVMQVFPDIRQQLIGDPSFILAPEFQKKADQLQINSSSIPLQTFRIHSFSPETRGDDAEPIVSQPDRQTEDEAAGERRDSESSLLRNAPPPTIEHETSPNPPLPVQEGSLVVVTPDTETNEMDNDDNNREKEGDPNQHRESESKSEIIAEGKNTETT</sequence>
<evidence type="ECO:0000313" key="2">
    <source>
        <dbReference type="EMBL" id="ETO24444.1"/>
    </source>
</evidence>
<comment type="caution">
    <text evidence="2">The sequence shown here is derived from an EMBL/GenBank/DDBJ whole genome shotgun (WGS) entry which is preliminary data.</text>
</comment>
<evidence type="ECO:0000313" key="3">
    <source>
        <dbReference type="Proteomes" id="UP000023152"/>
    </source>
</evidence>
<reference evidence="2 3" key="1">
    <citation type="journal article" date="2013" name="Curr. Biol.">
        <title>The Genome of the Foraminiferan Reticulomyxa filosa.</title>
        <authorList>
            <person name="Glockner G."/>
            <person name="Hulsmann N."/>
            <person name="Schleicher M."/>
            <person name="Noegel A.A."/>
            <person name="Eichinger L."/>
            <person name="Gallinger C."/>
            <person name="Pawlowski J."/>
            <person name="Sierra R."/>
            <person name="Euteneuer U."/>
            <person name="Pillet L."/>
            <person name="Moustafa A."/>
            <person name="Platzer M."/>
            <person name="Groth M."/>
            <person name="Szafranski K."/>
            <person name="Schliwa M."/>
        </authorList>
    </citation>
    <scope>NUCLEOTIDE SEQUENCE [LARGE SCALE GENOMIC DNA]</scope>
</reference>
<gene>
    <name evidence="2" type="ORF">RFI_12711</name>
</gene>
<feature type="compositionally biased region" description="Basic and acidic residues" evidence="1">
    <location>
        <begin position="90"/>
        <end position="104"/>
    </location>
</feature>
<accession>X6NFD6</accession>
<proteinExistence type="predicted"/>